<sequence length="82" mass="8897">MKVRTPVIGLLRFYKAAISPYLPPACRFEPTCSVYAAEAVELHGVIHGSYLAARRLLRCHPFHKGGFDPVPPTGSHGAGTTH</sequence>
<name>A0A8J6Y360_9BACT</name>
<dbReference type="EMBL" id="JACXWD010000029">
    <property type="protein sequence ID" value="MBD3868374.1"/>
    <property type="molecule type" value="Genomic_DNA"/>
</dbReference>
<protein>
    <recommendedName>
        <fullName evidence="1">Putative membrane protein insertion efficiency factor</fullName>
    </recommendedName>
</protein>
<evidence type="ECO:0000313" key="3">
    <source>
        <dbReference type="Proteomes" id="UP000648239"/>
    </source>
</evidence>
<comment type="caution">
    <text evidence="2">The sequence shown here is derived from an EMBL/GenBank/DDBJ whole genome shotgun (WGS) entry which is preliminary data.</text>
</comment>
<dbReference type="GO" id="GO:0005886">
    <property type="term" value="C:plasma membrane"/>
    <property type="evidence" value="ECO:0007669"/>
    <property type="project" value="UniProtKB-SubCell"/>
</dbReference>
<accession>A0A8J6Y360</accession>
<evidence type="ECO:0000256" key="1">
    <source>
        <dbReference type="HAMAP-Rule" id="MF_00386"/>
    </source>
</evidence>
<dbReference type="Pfam" id="PF01809">
    <property type="entry name" value="YidD"/>
    <property type="match status" value="1"/>
</dbReference>
<comment type="function">
    <text evidence="1">Could be involved in insertion of integral membrane proteins into the membrane.</text>
</comment>
<dbReference type="SMART" id="SM01234">
    <property type="entry name" value="Haemolytic"/>
    <property type="match status" value="1"/>
</dbReference>
<evidence type="ECO:0000313" key="2">
    <source>
        <dbReference type="EMBL" id="MBD3868374.1"/>
    </source>
</evidence>
<keyword evidence="1" id="KW-1003">Cell membrane</keyword>
<reference evidence="2 3" key="1">
    <citation type="submission" date="2020-08" db="EMBL/GenBank/DDBJ databases">
        <title>Acidobacteriota in marine sediments use diverse sulfur dissimilation pathways.</title>
        <authorList>
            <person name="Wasmund K."/>
        </authorList>
    </citation>
    <scope>NUCLEOTIDE SEQUENCE [LARGE SCALE GENOMIC DNA]</scope>
    <source>
        <strain evidence="2">MAG AM4</strain>
    </source>
</reference>
<dbReference type="PANTHER" id="PTHR33383">
    <property type="entry name" value="MEMBRANE PROTEIN INSERTION EFFICIENCY FACTOR-RELATED"/>
    <property type="match status" value="1"/>
</dbReference>
<comment type="similarity">
    <text evidence="1">Belongs to the UPF0161 family.</text>
</comment>
<dbReference type="NCBIfam" id="TIGR00278">
    <property type="entry name" value="membrane protein insertion efficiency factor YidD"/>
    <property type="match status" value="1"/>
</dbReference>
<proteinExistence type="inferred from homology"/>
<dbReference type="InterPro" id="IPR002696">
    <property type="entry name" value="Membr_insert_effic_factor_YidD"/>
</dbReference>
<gene>
    <name evidence="2" type="primary">yidD</name>
    <name evidence="2" type="ORF">IFK94_09640</name>
</gene>
<organism evidence="2 3">
    <name type="scientific">Candidatus Polarisedimenticola svalbardensis</name>
    <dbReference type="NCBI Taxonomy" id="2886004"/>
    <lineage>
        <taxon>Bacteria</taxon>
        <taxon>Pseudomonadati</taxon>
        <taxon>Acidobacteriota</taxon>
        <taxon>Candidatus Polarisedimenticolia</taxon>
        <taxon>Candidatus Polarisedimenticolales</taxon>
        <taxon>Candidatus Polarisedimenticolaceae</taxon>
        <taxon>Candidatus Polarisedimenticola</taxon>
    </lineage>
</organism>
<keyword evidence="1" id="KW-0472">Membrane</keyword>
<dbReference type="PANTHER" id="PTHR33383:SF1">
    <property type="entry name" value="MEMBRANE PROTEIN INSERTION EFFICIENCY FACTOR-RELATED"/>
    <property type="match status" value="1"/>
</dbReference>
<dbReference type="HAMAP" id="MF_00386">
    <property type="entry name" value="UPF0161_YidD"/>
    <property type="match status" value="1"/>
</dbReference>
<dbReference type="Proteomes" id="UP000648239">
    <property type="component" value="Unassembled WGS sequence"/>
</dbReference>
<comment type="subcellular location">
    <subcellularLocation>
        <location evidence="1">Cell membrane</location>
        <topology evidence="1">Peripheral membrane protein</topology>
        <orientation evidence="1">Cytoplasmic side</orientation>
    </subcellularLocation>
</comment>
<dbReference type="AlphaFoldDB" id="A0A8J6Y360"/>